<dbReference type="PANTHER" id="PTHR21064:SF6">
    <property type="entry name" value="AMINOGLYCOSIDE PHOSPHOTRANSFERASE DOMAIN-CONTAINING PROTEIN"/>
    <property type="match status" value="1"/>
</dbReference>
<evidence type="ECO:0000313" key="3">
    <source>
        <dbReference type="EMBL" id="MCV7171482.1"/>
    </source>
</evidence>
<dbReference type="GO" id="GO:0009088">
    <property type="term" value="P:threonine biosynthetic process"/>
    <property type="evidence" value="ECO:0007669"/>
    <property type="project" value="TreeGrafter"/>
</dbReference>
<reference evidence="3" key="2">
    <citation type="journal article" date="2022" name="BMC Genomics">
        <title>Comparative genome analysis of mycobacteria focusing on tRNA and non-coding RNA.</title>
        <authorList>
            <person name="Behra P.R.K."/>
            <person name="Pettersson B.M.F."/>
            <person name="Ramesh M."/>
            <person name="Das S."/>
            <person name="Dasgupta S."/>
            <person name="Kirsebom L.A."/>
        </authorList>
    </citation>
    <scope>NUCLEOTIDE SEQUENCE</scope>
    <source>
        <strain evidence="3">DSM 44615</strain>
    </source>
</reference>
<dbReference type="SUPFAM" id="SSF56112">
    <property type="entry name" value="Protein kinase-like (PK-like)"/>
    <property type="match status" value="1"/>
</dbReference>
<accession>A0A9X3BXP2</accession>
<dbReference type="PANTHER" id="PTHR21064">
    <property type="entry name" value="AMINOGLYCOSIDE PHOSPHOTRANSFERASE DOMAIN-CONTAINING PROTEIN-RELATED"/>
    <property type="match status" value="1"/>
</dbReference>
<proteinExistence type="inferred from homology"/>
<evidence type="ECO:0000256" key="1">
    <source>
        <dbReference type="ARBA" id="ARBA00038240"/>
    </source>
</evidence>
<organism evidence="3 4">
    <name type="scientific">[Mycobacterium] manitobense</name>
    <dbReference type="NCBI Taxonomy" id="190147"/>
    <lineage>
        <taxon>Bacteria</taxon>
        <taxon>Bacillati</taxon>
        <taxon>Actinomycetota</taxon>
        <taxon>Actinomycetes</taxon>
        <taxon>Mycobacteriales</taxon>
        <taxon>Mycobacteriaceae</taxon>
        <taxon>Mycolicibacterium</taxon>
    </lineage>
</organism>
<gene>
    <name evidence="3" type="ORF">H7I41_16325</name>
</gene>
<protein>
    <submittedName>
        <fullName evidence="3">Phosphotransferase</fullName>
    </submittedName>
</protein>
<evidence type="ECO:0000313" key="4">
    <source>
        <dbReference type="Proteomes" id="UP001140293"/>
    </source>
</evidence>
<dbReference type="Proteomes" id="UP001140293">
    <property type="component" value="Unassembled WGS sequence"/>
</dbReference>
<dbReference type="InterPro" id="IPR050249">
    <property type="entry name" value="Pseudomonas-type_ThrB"/>
</dbReference>
<name>A0A9X3BXP2_9MYCO</name>
<feature type="domain" description="Aminoglycoside phosphotransferase" evidence="2">
    <location>
        <begin position="35"/>
        <end position="271"/>
    </location>
</feature>
<dbReference type="GO" id="GO:0004413">
    <property type="term" value="F:homoserine kinase activity"/>
    <property type="evidence" value="ECO:0007669"/>
    <property type="project" value="TreeGrafter"/>
</dbReference>
<sequence length="333" mass="36902">MHGDGIITDDIDVARQAVPHFALAPDSALRLLNLSENATYLVDDAGTGVTSVLRVHRRNYHLPHEIESELDWLDALHSDAAGVAVPTVLPARDGRRMVTVDVDGTPRHVVHFALVPGAEPDEATVTADDFHTLGRITAALHDHSRSWRRPAGFGRFTWDWESSLGAGARWGHWQQAAGVGTAECALLDRAQDVLHHRLTEYGCGPDRFGLIHADLRLANLIVDGPATTVIDFDDCGFSWYFYDFGAAVSFIEDDPALPRWQDAWVAGYRSRRPMTAADEEMLPSFVMLRRLKLLAWMSTHTHSKESRTKAVTYARGSCVLAERYLASNGLRLS</sequence>
<dbReference type="InterPro" id="IPR011009">
    <property type="entry name" value="Kinase-like_dom_sf"/>
</dbReference>
<evidence type="ECO:0000259" key="2">
    <source>
        <dbReference type="Pfam" id="PF01636"/>
    </source>
</evidence>
<dbReference type="InterPro" id="IPR002575">
    <property type="entry name" value="Aminoglycoside_PTrfase"/>
</dbReference>
<dbReference type="AlphaFoldDB" id="A0A9X3BXP2"/>
<dbReference type="Pfam" id="PF01636">
    <property type="entry name" value="APH"/>
    <property type="match status" value="1"/>
</dbReference>
<dbReference type="Gene3D" id="3.90.1200.10">
    <property type="match status" value="1"/>
</dbReference>
<keyword evidence="4" id="KW-1185">Reference proteome</keyword>
<comment type="similarity">
    <text evidence="1">Belongs to the pseudomonas-type ThrB family.</text>
</comment>
<dbReference type="RefSeq" id="WP_264013668.1">
    <property type="nucleotide sequence ID" value="NZ_JACKSJ010000132.1"/>
</dbReference>
<reference evidence="3" key="1">
    <citation type="submission" date="2020-07" db="EMBL/GenBank/DDBJ databases">
        <authorList>
            <person name="Pettersson B.M.F."/>
            <person name="Behra P.R.K."/>
            <person name="Ramesh M."/>
            <person name="Das S."/>
            <person name="Dasgupta S."/>
            <person name="Kirsebom L.A."/>
        </authorList>
    </citation>
    <scope>NUCLEOTIDE SEQUENCE</scope>
    <source>
        <strain evidence="3">DSM 44615</strain>
    </source>
</reference>
<dbReference type="EMBL" id="JACKSJ010000132">
    <property type="protein sequence ID" value="MCV7171482.1"/>
    <property type="molecule type" value="Genomic_DNA"/>
</dbReference>
<comment type="caution">
    <text evidence="3">The sequence shown here is derived from an EMBL/GenBank/DDBJ whole genome shotgun (WGS) entry which is preliminary data.</text>
</comment>